<keyword evidence="5" id="KW-1003">Cell membrane</keyword>
<evidence type="ECO:0000256" key="6">
    <source>
        <dbReference type="ARBA" id="ARBA00022692"/>
    </source>
</evidence>
<evidence type="ECO:0000256" key="10">
    <source>
        <dbReference type="ARBA" id="ARBA00023251"/>
    </source>
</evidence>
<comment type="catalytic activity">
    <reaction evidence="13">
        <text>di-trans,octa-cis-undecaprenyl diphosphate + H2O = di-trans,octa-cis-undecaprenyl phosphate + phosphate + H(+)</text>
        <dbReference type="Rhea" id="RHEA:28094"/>
        <dbReference type="ChEBI" id="CHEBI:15377"/>
        <dbReference type="ChEBI" id="CHEBI:15378"/>
        <dbReference type="ChEBI" id="CHEBI:43474"/>
        <dbReference type="ChEBI" id="CHEBI:58405"/>
        <dbReference type="ChEBI" id="CHEBI:60392"/>
        <dbReference type="EC" id="3.6.1.27"/>
    </reaction>
</comment>
<evidence type="ECO:0000256" key="11">
    <source>
        <dbReference type="ARBA" id="ARBA00032707"/>
    </source>
</evidence>
<accession>A0A2M7QFJ7</accession>
<dbReference type="PANTHER" id="PTHR30622">
    <property type="entry name" value="UNDECAPRENYL-DIPHOSPHATASE"/>
    <property type="match status" value="1"/>
</dbReference>
<keyword evidence="10" id="KW-0046">Antibiotic resistance</keyword>
<evidence type="ECO:0000313" key="15">
    <source>
        <dbReference type="EMBL" id="PIY70736.1"/>
    </source>
</evidence>
<reference evidence="16" key="1">
    <citation type="submission" date="2017-09" db="EMBL/GenBank/DDBJ databases">
        <title>Depth-based differentiation of microbial function through sediment-hosted aquifers and enrichment of novel symbionts in the deep terrestrial subsurface.</title>
        <authorList>
            <person name="Probst A.J."/>
            <person name="Ladd B."/>
            <person name="Jarett J.K."/>
            <person name="Geller-Mcgrath D.E."/>
            <person name="Sieber C.M.K."/>
            <person name="Emerson J.B."/>
            <person name="Anantharaman K."/>
            <person name="Thomas B.C."/>
            <person name="Malmstrom R."/>
            <person name="Stieglmeier M."/>
            <person name="Klingl A."/>
            <person name="Woyke T."/>
            <person name="Ryan C.M."/>
            <person name="Banfield J.F."/>
        </authorList>
    </citation>
    <scope>NUCLEOTIDE SEQUENCE [LARGE SCALE GENOMIC DNA]</scope>
</reference>
<gene>
    <name evidence="15" type="ORF">COY88_04055</name>
</gene>
<evidence type="ECO:0000256" key="7">
    <source>
        <dbReference type="ARBA" id="ARBA00022801"/>
    </source>
</evidence>
<protein>
    <recommendedName>
        <fullName evidence="4">Undecaprenyl-diphosphatase</fullName>
        <ecNumber evidence="3">3.6.1.27</ecNumber>
    </recommendedName>
    <alternativeName>
        <fullName evidence="12">Bacitracin resistance protein</fullName>
    </alternativeName>
    <alternativeName>
        <fullName evidence="11">Undecaprenyl pyrophosphate phosphatase</fullName>
    </alternativeName>
</protein>
<feature type="transmembrane region" description="Helical" evidence="14">
    <location>
        <begin position="240"/>
        <end position="257"/>
    </location>
</feature>
<keyword evidence="9 14" id="KW-0472">Membrane</keyword>
<proteinExistence type="inferred from homology"/>
<dbReference type="GO" id="GO:0050380">
    <property type="term" value="F:undecaprenyl-diphosphatase activity"/>
    <property type="evidence" value="ECO:0007669"/>
    <property type="project" value="UniProtKB-EC"/>
</dbReference>
<organism evidence="15 16">
    <name type="scientific">Candidatus Roizmanbacteria bacterium CG_4_10_14_0_8_um_filter_35_28</name>
    <dbReference type="NCBI Taxonomy" id="1974827"/>
    <lineage>
        <taxon>Bacteria</taxon>
        <taxon>Candidatus Roizmaniibacteriota</taxon>
    </lineage>
</organism>
<dbReference type="EC" id="3.6.1.27" evidence="3"/>
<feature type="transmembrane region" description="Helical" evidence="14">
    <location>
        <begin position="177"/>
        <end position="197"/>
    </location>
</feature>
<dbReference type="AlphaFoldDB" id="A0A2M7QFJ7"/>
<dbReference type="Pfam" id="PF02673">
    <property type="entry name" value="BacA"/>
    <property type="match status" value="1"/>
</dbReference>
<evidence type="ECO:0000256" key="14">
    <source>
        <dbReference type="SAM" id="Phobius"/>
    </source>
</evidence>
<evidence type="ECO:0000256" key="13">
    <source>
        <dbReference type="ARBA" id="ARBA00047594"/>
    </source>
</evidence>
<evidence type="ECO:0000256" key="1">
    <source>
        <dbReference type="ARBA" id="ARBA00004651"/>
    </source>
</evidence>
<dbReference type="InterPro" id="IPR003824">
    <property type="entry name" value="UppP"/>
</dbReference>
<evidence type="ECO:0000256" key="8">
    <source>
        <dbReference type="ARBA" id="ARBA00022989"/>
    </source>
</evidence>
<feature type="transmembrane region" description="Helical" evidence="14">
    <location>
        <begin position="209"/>
        <end position="228"/>
    </location>
</feature>
<sequence>MNLIHAFILGIVEGLTEFLPVSSTAHLIIASKFLHISQSEFQAFFEIFIQSGAILAVLFLYFFYVLEHKELWGKIIASFIPTAIVGLVLEKIIKKVFFNSMPLIISSMFLIGLLFIIFELLVKNKKVKLDKSINKMSYLEALIIGLGQSLAVVPGVSRAGIVILTMMGQRFKRDQSAIYSFLLAVPTILAASGLEIIKTDFKVITVANNLLFLGVGFFISLVTAYLVVRWFIGFLQKNSLVVFGVYRLILAIFLLMFL</sequence>
<evidence type="ECO:0000313" key="16">
    <source>
        <dbReference type="Proteomes" id="UP000230344"/>
    </source>
</evidence>
<feature type="transmembrane region" description="Helical" evidence="14">
    <location>
        <begin position="43"/>
        <end position="65"/>
    </location>
</feature>
<dbReference type="HAMAP" id="MF_01006">
    <property type="entry name" value="Undec_diphosphatase"/>
    <property type="match status" value="1"/>
</dbReference>
<keyword evidence="8 14" id="KW-1133">Transmembrane helix</keyword>
<dbReference type="GO" id="GO:0046677">
    <property type="term" value="P:response to antibiotic"/>
    <property type="evidence" value="ECO:0007669"/>
    <property type="project" value="UniProtKB-KW"/>
</dbReference>
<evidence type="ECO:0000256" key="9">
    <source>
        <dbReference type="ARBA" id="ARBA00023136"/>
    </source>
</evidence>
<feature type="transmembrane region" description="Helical" evidence="14">
    <location>
        <begin position="6"/>
        <end position="31"/>
    </location>
</feature>
<evidence type="ECO:0000256" key="3">
    <source>
        <dbReference type="ARBA" id="ARBA00012374"/>
    </source>
</evidence>
<feature type="transmembrane region" description="Helical" evidence="14">
    <location>
        <begin position="71"/>
        <end position="89"/>
    </location>
</feature>
<name>A0A2M7QFJ7_9BACT</name>
<dbReference type="PANTHER" id="PTHR30622:SF3">
    <property type="entry name" value="UNDECAPRENYL-DIPHOSPHATASE"/>
    <property type="match status" value="1"/>
</dbReference>
<keyword evidence="7" id="KW-0378">Hydrolase</keyword>
<keyword evidence="6 14" id="KW-0812">Transmembrane</keyword>
<dbReference type="Proteomes" id="UP000230344">
    <property type="component" value="Unassembled WGS sequence"/>
</dbReference>
<evidence type="ECO:0000256" key="2">
    <source>
        <dbReference type="ARBA" id="ARBA00010621"/>
    </source>
</evidence>
<feature type="transmembrane region" description="Helical" evidence="14">
    <location>
        <begin position="142"/>
        <end position="165"/>
    </location>
</feature>
<feature type="non-terminal residue" evidence="15">
    <location>
        <position position="258"/>
    </location>
</feature>
<dbReference type="EMBL" id="PFLH01000073">
    <property type="protein sequence ID" value="PIY70736.1"/>
    <property type="molecule type" value="Genomic_DNA"/>
</dbReference>
<feature type="transmembrane region" description="Helical" evidence="14">
    <location>
        <begin position="101"/>
        <end position="122"/>
    </location>
</feature>
<comment type="caution">
    <text evidence="15">The sequence shown here is derived from an EMBL/GenBank/DDBJ whole genome shotgun (WGS) entry which is preliminary data.</text>
</comment>
<evidence type="ECO:0000256" key="12">
    <source>
        <dbReference type="ARBA" id="ARBA00032932"/>
    </source>
</evidence>
<comment type="similarity">
    <text evidence="2">Belongs to the UppP family.</text>
</comment>
<evidence type="ECO:0000256" key="4">
    <source>
        <dbReference type="ARBA" id="ARBA00021581"/>
    </source>
</evidence>
<dbReference type="GO" id="GO:0005886">
    <property type="term" value="C:plasma membrane"/>
    <property type="evidence" value="ECO:0007669"/>
    <property type="project" value="UniProtKB-SubCell"/>
</dbReference>
<evidence type="ECO:0000256" key="5">
    <source>
        <dbReference type="ARBA" id="ARBA00022475"/>
    </source>
</evidence>
<comment type="subcellular location">
    <subcellularLocation>
        <location evidence="1">Cell membrane</location>
        <topology evidence="1">Multi-pass membrane protein</topology>
    </subcellularLocation>
</comment>